<dbReference type="SUPFAM" id="SSF53383">
    <property type="entry name" value="PLP-dependent transferases"/>
    <property type="match status" value="1"/>
</dbReference>
<name>A0A6N2RFH9_9FIRM</name>
<proteinExistence type="predicted"/>
<feature type="domain" description="Aminotransferase class I/classII large" evidence="3">
    <location>
        <begin position="23"/>
        <end position="349"/>
    </location>
</feature>
<dbReference type="InterPro" id="IPR015422">
    <property type="entry name" value="PyrdxlP-dep_Trfase_small"/>
</dbReference>
<protein>
    <submittedName>
        <fullName evidence="4">Threonine-phosphate decarboxylase</fullName>
        <ecNumber evidence="4">4.1.1.81</ecNumber>
    </submittedName>
</protein>
<keyword evidence="2" id="KW-0663">Pyridoxal phosphate</keyword>
<dbReference type="Pfam" id="PF00155">
    <property type="entry name" value="Aminotran_1_2"/>
    <property type="match status" value="1"/>
</dbReference>
<dbReference type="PANTHER" id="PTHR42885">
    <property type="entry name" value="HISTIDINOL-PHOSPHATE AMINOTRANSFERASE-RELATED"/>
    <property type="match status" value="1"/>
</dbReference>
<dbReference type="CDD" id="cd00609">
    <property type="entry name" value="AAT_like"/>
    <property type="match status" value="1"/>
</dbReference>
<dbReference type="GO" id="GO:0030170">
    <property type="term" value="F:pyridoxal phosphate binding"/>
    <property type="evidence" value="ECO:0007669"/>
    <property type="project" value="InterPro"/>
</dbReference>
<comment type="cofactor">
    <cofactor evidence="1">
        <name>pyridoxal 5'-phosphate</name>
        <dbReference type="ChEBI" id="CHEBI:597326"/>
    </cofactor>
</comment>
<evidence type="ECO:0000313" key="4">
    <source>
        <dbReference type="EMBL" id="VYS80103.1"/>
    </source>
</evidence>
<evidence type="ECO:0000259" key="3">
    <source>
        <dbReference type="Pfam" id="PF00155"/>
    </source>
</evidence>
<evidence type="ECO:0000256" key="2">
    <source>
        <dbReference type="ARBA" id="ARBA00022898"/>
    </source>
</evidence>
<dbReference type="Gene3D" id="3.40.640.10">
    <property type="entry name" value="Type I PLP-dependent aspartate aminotransferase-like (Major domain)"/>
    <property type="match status" value="1"/>
</dbReference>
<keyword evidence="4" id="KW-0456">Lyase</keyword>
<dbReference type="PANTHER" id="PTHR42885:SF1">
    <property type="entry name" value="THREONINE-PHOSPHATE DECARBOXYLASE"/>
    <property type="match status" value="1"/>
</dbReference>
<organism evidence="4">
    <name type="scientific">uncultured Anaerotruncus sp</name>
    <dbReference type="NCBI Taxonomy" id="905011"/>
    <lineage>
        <taxon>Bacteria</taxon>
        <taxon>Bacillati</taxon>
        <taxon>Bacillota</taxon>
        <taxon>Clostridia</taxon>
        <taxon>Eubacteriales</taxon>
        <taxon>Oscillospiraceae</taxon>
        <taxon>Anaerotruncus</taxon>
        <taxon>environmental samples</taxon>
    </lineage>
</organism>
<dbReference type="EMBL" id="CACRSL010000003">
    <property type="protein sequence ID" value="VYS80103.1"/>
    <property type="molecule type" value="Genomic_DNA"/>
</dbReference>
<evidence type="ECO:0000256" key="1">
    <source>
        <dbReference type="ARBA" id="ARBA00001933"/>
    </source>
</evidence>
<sequence length="355" mass="38512">MDLTAHGGDIYTLARELGRAPEEILDFSANTNPWGTPPQVKEAIKRAAEFCCPYPDPACRALCQAIGEKEGVPPQAVLCGNGAADLIFRLVWALRPRIGLVLAPTFSEYEKALRSVGAAVQYIGLSREEDFALAGSNLEVPLDGVGLAFLCNPNNPTGQCTTRQELQPFLERCRGLGIPVLVDECFQDFLKDGAGFTLVPLLEEFPNLVVLKAFTKMYGMAGVRLGYCLCSDPSLLDKMAAAGQHWGVSTLAQEAGLAALSLEGYAQRTAGYVAAEREILCQGLERLGLRVVPSRANYLLFHSHVPDLDRRLRPHGILLRSCANYRGLGPGDYRSAVKDREKNGALLAALQKVLL</sequence>
<dbReference type="GO" id="GO:0048472">
    <property type="term" value="F:threonine-phosphate decarboxylase activity"/>
    <property type="evidence" value="ECO:0007669"/>
    <property type="project" value="UniProtKB-EC"/>
</dbReference>
<gene>
    <name evidence="4" type="primary">cobD</name>
    <name evidence="4" type="ORF">AULFYP135_00422</name>
</gene>
<dbReference type="EC" id="4.1.1.81" evidence="4"/>
<dbReference type="Gene3D" id="3.90.1150.10">
    <property type="entry name" value="Aspartate Aminotransferase, domain 1"/>
    <property type="match status" value="1"/>
</dbReference>
<accession>A0A6N2RFH9</accession>
<dbReference type="AlphaFoldDB" id="A0A6N2RFH9"/>
<reference evidence="4" key="1">
    <citation type="submission" date="2019-11" db="EMBL/GenBank/DDBJ databases">
        <authorList>
            <person name="Feng L."/>
        </authorList>
    </citation>
    <scope>NUCLEOTIDE SEQUENCE</scope>
    <source>
        <strain evidence="4">AundefinedLFYP135</strain>
    </source>
</reference>
<dbReference type="InterPro" id="IPR004839">
    <property type="entry name" value="Aminotransferase_I/II_large"/>
</dbReference>
<dbReference type="InterPro" id="IPR015424">
    <property type="entry name" value="PyrdxlP-dep_Trfase"/>
</dbReference>
<dbReference type="InterPro" id="IPR015421">
    <property type="entry name" value="PyrdxlP-dep_Trfase_major"/>
</dbReference>